<gene>
    <name evidence="2" type="ORF">DL240_17605</name>
</gene>
<organism evidence="2 3">
    <name type="scientific">Lujinxingia litoralis</name>
    <dbReference type="NCBI Taxonomy" id="2211119"/>
    <lineage>
        <taxon>Bacteria</taxon>
        <taxon>Deltaproteobacteria</taxon>
        <taxon>Bradymonadales</taxon>
        <taxon>Lujinxingiaceae</taxon>
        <taxon>Lujinxingia</taxon>
    </lineage>
</organism>
<evidence type="ECO:0000313" key="3">
    <source>
        <dbReference type="Proteomes" id="UP000249169"/>
    </source>
</evidence>
<feature type="region of interest" description="Disordered" evidence="1">
    <location>
        <begin position="185"/>
        <end position="217"/>
    </location>
</feature>
<dbReference type="RefSeq" id="WP_111731212.1">
    <property type="nucleotide sequence ID" value="NZ_QHKO01000011.1"/>
</dbReference>
<name>A0A328C1D5_9DELT</name>
<dbReference type="Proteomes" id="UP000249169">
    <property type="component" value="Unassembled WGS sequence"/>
</dbReference>
<evidence type="ECO:0000256" key="1">
    <source>
        <dbReference type="SAM" id="MobiDB-lite"/>
    </source>
</evidence>
<protein>
    <submittedName>
        <fullName evidence="2">Uncharacterized protein</fullName>
    </submittedName>
</protein>
<dbReference type="EMBL" id="QHKO01000011">
    <property type="protein sequence ID" value="RAL20396.1"/>
    <property type="molecule type" value="Genomic_DNA"/>
</dbReference>
<sequence length="217" mass="23547">MSDDSIKDEAPGRETSAGGDWLDGLMSLVERAPRVGQRALVWLPAILAGQRAGRQSLRALRQLSTQAMHEEEWRWPDAPLAELIGALGEVIEALPSAREALPTMEELSELTTELAADPRARALGQEALERLEALTTRALASLVDLAFFATDKPRSEAFIARLTDIFQELERAADHLITASIRGASERAATAAQGSADRPQAATPREHPPTEPTDEEP</sequence>
<evidence type="ECO:0000313" key="2">
    <source>
        <dbReference type="EMBL" id="RAL20396.1"/>
    </source>
</evidence>
<dbReference type="AlphaFoldDB" id="A0A328C1D5"/>
<keyword evidence="3" id="KW-1185">Reference proteome</keyword>
<comment type="caution">
    <text evidence="2">The sequence shown here is derived from an EMBL/GenBank/DDBJ whole genome shotgun (WGS) entry which is preliminary data.</text>
</comment>
<reference evidence="2 3" key="1">
    <citation type="submission" date="2018-05" db="EMBL/GenBank/DDBJ databases">
        <title>Lujinxingia marina gen. nov. sp. nov., a new facultative anaerobic member of the class Deltaproteobacteria, and proposal of Lujinxingaceae fam. nov.</title>
        <authorList>
            <person name="Li C.-M."/>
        </authorList>
    </citation>
    <scope>NUCLEOTIDE SEQUENCE [LARGE SCALE GENOMIC DNA]</scope>
    <source>
        <strain evidence="2 3">B210</strain>
    </source>
</reference>
<proteinExistence type="predicted"/>
<accession>A0A328C1D5</accession>